<evidence type="ECO:0000256" key="8">
    <source>
        <dbReference type="ARBA" id="ARBA00047899"/>
    </source>
</evidence>
<evidence type="ECO:0000256" key="3">
    <source>
        <dbReference type="ARBA" id="ARBA00022527"/>
    </source>
</evidence>
<dbReference type="Gene3D" id="1.10.510.10">
    <property type="entry name" value="Transferase(Phosphotransferase) domain 1"/>
    <property type="match status" value="1"/>
</dbReference>
<dbReference type="EMBL" id="CAXIEN010000002">
    <property type="protein sequence ID" value="CAL1261351.1"/>
    <property type="molecule type" value="Genomic_DNA"/>
</dbReference>
<dbReference type="GO" id="GO:0004674">
    <property type="term" value="F:protein serine/threonine kinase activity"/>
    <property type="evidence" value="ECO:0007669"/>
    <property type="project" value="UniProtKB-KW"/>
</dbReference>
<dbReference type="PROSITE" id="PS50011">
    <property type="entry name" value="PROTEIN_KINASE_DOM"/>
    <property type="match status" value="1"/>
</dbReference>
<dbReference type="Gene3D" id="3.30.200.20">
    <property type="entry name" value="Phosphorylase Kinase, domain 1"/>
    <property type="match status" value="1"/>
</dbReference>
<dbReference type="EC" id="2.7.11.1" evidence="2"/>
<dbReference type="InterPro" id="IPR008271">
    <property type="entry name" value="Ser/Thr_kinase_AS"/>
</dbReference>
<keyword evidence="6" id="KW-0418">Kinase</keyword>
<dbReference type="InterPro" id="IPR011009">
    <property type="entry name" value="Kinase-like_dom_sf"/>
</dbReference>
<keyword evidence="5 10" id="KW-0547">Nucleotide-binding</keyword>
<feature type="region of interest" description="Disordered" evidence="11">
    <location>
        <begin position="390"/>
        <end position="409"/>
    </location>
</feature>
<evidence type="ECO:0000259" key="12">
    <source>
        <dbReference type="PROSITE" id="PS50011"/>
    </source>
</evidence>
<dbReference type="CDD" id="cd08215">
    <property type="entry name" value="STKc_Nek"/>
    <property type="match status" value="1"/>
</dbReference>
<evidence type="ECO:0000256" key="9">
    <source>
        <dbReference type="ARBA" id="ARBA00048679"/>
    </source>
</evidence>
<evidence type="ECO:0000256" key="2">
    <source>
        <dbReference type="ARBA" id="ARBA00012513"/>
    </source>
</evidence>
<keyword evidence="3" id="KW-0723">Serine/threonine-protein kinase</keyword>
<protein>
    <recommendedName>
        <fullName evidence="2">non-specific serine/threonine protein kinase</fullName>
        <ecNumber evidence="2">2.7.11.1</ecNumber>
    </recommendedName>
</protein>
<evidence type="ECO:0000313" key="13">
    <source>
        <dbReference type="EMBL" id="CAL1261351.1"/>
    </source>
</evidence>
<feature type="compositionally biased region" description="Polar residues" evidence="11">
    <location>
        <begin position="390"/>
        <end position="403"/>
    </location>
</feature>
<organism evidence="13 14">
    <name type="scientific">Larinioides sclopetarius</name>
    <dbReference type="NCBI Taxonomy" id="280406"/>
    <lineage>
        <taxon>Eukaryota</taxon>
        <taxon>Metazoa</taxon>
        <taxon>Ecdysozoa</taxon>
        <taxon>Arthropoda</taxon>
        <taxon>Chelicerata</taxon>
        <taxon>Arachnida</taxon>
        <taxon>Araneae</taxon>
        <taxon>Araneomorphae</taxon>
        <taxon>Entelegynae</taxon>
        <taxon>Araneoidea</taxon>
        <taxon>Araneidae</taxon>
        <taxon>Larinioides</taxon>
    </lineage>
</organism>
<dbReference type="SUPFAM" id="SSF56112">
    <property type="entry name" value="Protein kinase-like (PK-like)"/>
    <property type="match status" value="1"/>
</dbReference>
<dbReference type="InterPro" id="IPR051131">
    <property type="entry name" value="NEK_Ser/Thr_kinase_NIMA"/>
</dbReference>
<feature type="compositionally biased region" description="Basic and acidic residues" evidence="11">
    <location>
        <begin position="353"/>
        <end position="362"/>
    </location>
</feature>
<evidence type="ECO:0000256" key="11">
    <source>
        <dbReference type="SAM" id="MobiDB-lite"/>
    </source>
</evidence>
<comment type="catalytic activity">
    <reaction evidence="9">
        <text>L-seryl-[protein] + ATP = O-phospho-L-seryl-[protein] + ADP + H(+)</text>
        <dbReference type="Rhea" id="RHEA:17989"/>
        <dbReference type="Rhea" id="RHEA-COMP:9863"/>
        <dbReference type="Rhea" id="RHEA-COMP:11604"/>
        <dbReference type="ChEBI" id="CHEBI:15378"/>
        <dbReference type="ChEBI" id="CHEBI:29999"/>
        <dbReference type="ChEBI" id="CHEBI:30616"/>
        <dbReference type="ChEBI" id="CHEBI:83421"/>
        <dbReference type="ChEBI" id="CHEBI:456216"/>
        <dbReference type="EC" id="2.7.11.1"/>
    </reaction>
</comment>
<reference evidence="13 14" key="1">
    <citation type="submission" date="2024-04" db="EMBL/GenBank/DDBJ databases">
        <authorList>
            <person name="Rising A."/>
            <person name="Reimegard J."/>
            <person name="Sonavane S."/>
            <person name="Akerstrom W."/>
            <person name="Nylinder S."/>
            <person name="Hedman E."/>
            <person name="Kallberg Y."/>
        </authorList>
    </citation>
    <scope>NUCLEOTIDE SEQUENCE [LARGE SCALE GENOMIC DNA]</scope>
</reference>
<dbReference type="Pfam" id="PF00069">
    <property type="entry name" value="Pkinase"/>
    <property type="match status" value="1"/>
</dbReference>
<evidence type="ECO:0000256" key="6">
    <source>
        <dbReference type="ARBA" id="ARBA00022777"/>
    </source>
</evidence>
<dbReference type="GO" id="GO:0005524">
    <property type="term" value="F:ATP binding"/>
    <property type="evidence" value="ECO:0007669"/>
    <property type="project" value="UniProtKB-UniRule"/>
</dbReference>
<dbReference type="Proteomes" id="UP001497382">
    <property type="component" value="Unassembled WGS sequence"/>
</dbReference>
<dbReference type="FunFam" id="1.10.510.10:FF:000571">
    <property type="entry name" value="Maternal embryonic leucine zipper kinase"/>
    <property type="match status" value="1"/>
</dbReference>
<keyword evidence="7 10" id="KW-0067">ATP-binding</keyword>
<dbReference type="PANTHER" id="PTHR44899:SF3">
    <property type="entry name" value="SERINE_THREONINE-PROTEIN KINASE NEK1"/>
    <property type="match status" value="1"/>
</dbReference>
<gene>
    <name evidence="13" type="ORF">LARSCL_LOCUS339</name>
</gene>
<dbReference type="InterPro" id="IPR000719">
    <property type="entry name" value="Prot_kinase_dom"/>
</dbReference>
<name>A0AAV1YRP0_9ARAC</name>
<keyword evidence="4" id="KW-0808">Transferase</keyword>
<dbReference type="SMART" id="SM00220">
    <property type="entry name" value="S_TKc"/>
    <property type="match status" value="1"/>
</dbReference>
<dbReference type="PROSITE" id="PS00108">
    <property type="entry name" value="PROTEIN_KINASE_ST"/>
    <property type="match status" value="1"/>
</dbReference>
<feature type="compositionally biased region" description="Polar residues" evidence="11">
    <location>
        <begin position="310"/>
        <end position="328"/>
    </location>
</feature>
<feature type="region of interest" description="Disordered" evidence="11">
    <location>
        <begin position="416"/>
        <end position="446"/>
    </location>
</feature>
<evidence type="ECO:0000256" key="7">
    <source>
        <dbReference type="ARBA" id="ARBA00022840"/>
    </source>
</evidence>
<evidence type="ECO:0000256" key="5">
    <source>
        <dbReference type="ARBA" id="ARBA00022741"/>
    </source>
</evidence>
<evidence type="ECO:0000313" key="14">
    <source>
        <dbReference type="Proteomes" id="UP001497382"/>
    </source>
</evidence>
<comment type="catalytic activity">
    <reaction evidence="8">
        <text>L-threonyl-[protein] + ATP = O-phospho-L-threonyl-[protein] + ADP + H(+)</text>
        <dbReference type="Rhea" id="RHEA:46608"/>
        <dbReference type="Rhea" id="RHEA-COMP:11060"/>
        <dbReference type="Rhea" id="RHEA-COMP:11605"/>
        <dbReference type="ChEBI" id="CHEBI:15378"/>
        <dbReference type="ChEBI" id="CHEBI:30013"/>
        <dbReference type="ChEBI" id="CHEBI:30616"/>
        <dbReference type="ChEBI" id="CHEBI:61977"/>
        <dbReference type="ChEBI" id="CHEBI:456216"/>
        <dbReference type="EC" id="2.7.11.1"/>
    </reaction>
</comment>
<comment type="similarity">
    <text evidence="1">Belongs to the protein kinase superfamily. NEK Ser/Thr protein kinase family. NIMA subfamily.</text>
</comment>
<sequence>MSRYDKEKVIGSGTFGNVWLVKSKLSRHSYVLKEIDLRSLNETDRQHALNEVSILSKCKHKHIIRYKDAVIETDLTLSIVMEYAEGGDLYSAIMKQRGVPFSEHRIISWFIQICLALQYIHYQNILHRDLKSQNIFLTRNKMIKVGDFGIARVLRNPEELAKTAIGTPYYLSPEICQRKPYNHKSDIWALGCILFEMTALEHAFQAVDFIHLVSLILRGKRKELPSHCSSIIKDLVKDLLEFDPEKRPSTEVILAYPLLQPYLSEYMLTHGSRESFLPVLISPKESKIRGYSVSDIFENLRHGTKKRRSSSTSEMNQKATSSSTGAALQENQKTGWKFLRSTARKIPINPPKGKFDRNKESMGKNPNPKLSFRFNKKEQSVLTVSCDTYTVESSGGSRSNGKLTKSEDPLLNDTDYGYQSCNSHLSPSGSSDKENKGTTKSLHKMQQEKIGRAFHATEKGQDSATEQGRDNGSLHNNCQHSQCHQCMLDMLWKNRIRCYVEGSVNTDEYSRLRNKLFLLYKKDLFDKIYRSLLWDWGGNKNTPSPNLLSMMQSLNFEQVQSLPLMMQLVQLDLFLKSKQKGQGASSIEP</sequence>
<evidence type="ECO:0000256" key="1">
    <source>
        <dbReference type="ARBA" id="ARBA00010886"/>
    </source>
</evidence>
<keyword evidence="14" id="KW-1185">Reference proteome</keyword>
<feature type="domain" description="Protein kinase" evidence="12">
    <location>
        <begin position="4"/>
        <end position="263"/>
    </location>
</feature>
<proteinExistence type="inferred from homology"/>
<dbReference type="InterPro" id="IPR017441">
    <property type="entry name" value="Protein_kinase_ATP_BS"/>
</dbReference>
<dbReference type="AlphaFoldDB" id="A0AAV1YRP0"/>
<dbReference type="PANTHER" id="PTHR44899">
    <property type="entry name" value="CAMK FAMILY PROTEIN KINASE"/>
    <property type="match status" value="1"/>
</dbReference>
<feature type="region of interest" description="Disordered" evidence="11">
    <location>
        <begin position="346"/>
        <end position="371"/>
    </location>
</feature>
<dbReference type="PROSITE" id="PS00107">
    <property type="entry name" value="PROTEIN_KINASE_ATP"/>
    <property type="match status" value="1"/>
</dbReference>
<feature type="binding site" evidence="10">
    <location>
        <position position="33"/>
    </location>
    <ligand>
        <name>ATP</name>
        <dbReference type="ChEBI" id="CHEBI:30616"/>
    </ligand>
</feature>
<comment type="caution">
    <text evidence="13">The sequence shown here is derived from an EMBL/GenBank/DDBJ whole genome shotgun (WGS) entry which is preliminary data.</text>
</comment>
<accession>A0AAV1YRP0</accession>
<dbReference type="FunFam" id="3.30.200.20:FF:000097">
    <property type="entry name" value="Probable serine/threonine-protein kinase nek1"/>
    <property type="match status" value="1"/>
</dbReference>
<feature type="region of interest" description="Disordered" evidence="11">
    <location>
        <begin position="302"/>
        <end position="328"/>
    </location>
</feature>
<feature type="compositionally biased region" description="Polar residues" evidence="11">
    <location>
        <begin position="417"/>
        <end position="430"/>
    </location>
</feature>
<evidence type="ECO:0000256" key="10">
    <source>
        <dbReference type="PROSITE-ProRule" id="PRU10141"/>
    </source>
</evidence>
<evidence type="ECO:0000256" key="4">
    <source>
        <dbReference type="ARBA" id="ARBA00022679"/>
    </source>
</evidence>